<gene>
    <name evidence="2" type="ORF">E5J99_00095</name>
</gene>
<sequence length="254" mass="28033">MLLRAEFRKLFPYRTVWVILALYVLLLAGFVSVGGGVTINGKQLGNALYDFPTLWPRLAYVASYFNLLLGILFIILITDEFQFRTFRQQIIDGSSPVGLVQGKLTVSGLLALFGMVAVLGVGLFFGFTRAPKTLSHAPETIGAVLLYGIQALGYLAVAGTLGFLIRKSGPAILSFMLYAWVVEPLIRFVTPDQLDRYFPAKVFDSLTPTPGREMINTITGSSNALLPIEAVPLALAYIALFWFLSYLLLRNRDL</sequence>
<protein>
    <submittedName>
        <fullName evidence="2">ABC transporter permease</fullName>
    </submittedName>
</protein>
<keyword evidence="1" id="KW-0472">Membrane</keyword>
<keyword evidence="1" id="KW-0812">Transmembrane</keyword>
<organism evidence="2 3">
    <name type="scientific">Hymenobacter elongatus</name>
    <dbReference type="NCBI Taxonomy" id="877208"/>
    <lineage>
        <taxon>Bacteria</taxon>
        <taxon>Pseudomonadati</taxon>
        <taxon>Bacteroidota</taxon>
        <taxon>Cytophagia</taxon>
        <taxon>Cytophagales</taxon>
        <taxon>Hymenobacteraceae</taxon>
        <taxon>Hymenobacter</taxon>
    </lineage>
</organism>
<evidence type="ECO:0000313" key="2">
    <source>
        <dbReference type="EMBL" id="TGE20005.1"/>
    </source>
</evidence>
<evidence type="ECO:0000313" key="3">
    <source>
        <dbReference type="Proteomes" id="UP000297739"/>
    </source>
</evidence>
<feature type="transmembrane region" description="Helical" evidence="1">
    <location>
        <begin position="16"/>
        <end position="39"/>
    </location>
</feature>
<proteinExistence type="predicted"/>
<feature type="transmembrane region" description="Helical" evidence="1">
    <location>
        <begin position="59"/>
        <end position="78"/>
    </location>
</feature>
<feature type="transmembrane region" description="Helical" evidence="1">
    <location>
        <begin position="109"/>
        <end position="128"/>
    </location>
</feature>
<feature type="transmembrane region" description="Helical" evidence="1">
    <location>
        <begin position="230"/>
        <end position="249"/>
    </location>
</feature>
<dbReference type="OrthoDB" id="1452202at2"/>
<keyword evidence="3" id="KW-1185">Reference proteome</keyword>
<evidence type="ECO:0000256" key="1">
    <source>
        <dbReference type="SAM" id="Phobius"/>
    </source>
</evidence>
<dbReference type="EMBL" id="SRLD01000001">
    <property type="protein sequence ID" value="TGE20005.1"/>
    <property type="molecule type" value="Genomic_DNA"/>
</dbReference>
<dbReference type="Proteomes" id="UP000297739">
    <property type="component" value="Unassembled WGS sequence"/>
</dbReference>
<keyword evidence="1" id="KW-1133">Transmembrane helix</keyword>
<name>A0A4Z0PR67_9BACT</name>
<dbReference type="RefSeq" id="WP_135495665.1">
    <property type="nucleotide sequence ID" value="NZ_SRLD01000001.1"/>
</dbReference>
<comment type="caution">
    <text evidence="2">The sequence shown here is derived from an EMBL/GenBank/DDBJ whole genome shotgun (WGS) entry which is preliminary data.</text>
</comment>
<feature type="transmembrane region" description="Helical" evidence="1">
    <location>
        <begin position="140"/>
        <end position="164"/>
    </location>
</feature>
<feature type="transmembrane region" description="Helical" evidence="1">
    <location>
        <begin position="171"/>
        <end position="189"/>
    </location>
</feature>
<reference evidence="2 3" key="1">
    <citation type="submission" date="2019-04" db="EMBL/GenBank/DDBJ databases">
        <authorList>
            <person name="Feng G."/>
            <person name="Zhang J."/>
            <person name="Zhu H."/>
        </authorList>
    </citation>
    <scope>NUCLEOTIDE SEQUENCE [LARGE SCALE GENOMIC DNA]</scope>
    <source>
        <strain evidence="2 3">JCM 17223</strain>
    </source>
</reference>
<dbReference type="AlphaFoldDB" id="A0A4Z0PR67"/>
<accession>A0A4Z0PR67</accession>